<dbReference type="InterPro" id="IPR057683">
    <property type="entry name" value="DUF7923"/>
</dbReference>
<sequence length="487" mass="54100">MEEQSSRSHWEELYYKLCTAEQKCATQEDELLALRHQLNLLQEDQASAAYTVVLIDGNNFLAAGNLVRFGDDGGRNLANFIADYAAKEGARDLFNKQSFKVVARIYADVQGLASCYQRAGAVPSAEVFRNFVYGFNHFGVHADIIDIGPISRMADERIRNQLLHYLNDKTCCEIILGCRMDSSVIPLLQENRLNSWVTSRVKLLVGAPQDQHTALSHLRRAHLPAVFVTGVQYLEKQYVGPNHERATCEVTNNQHTNAARENCSSAQNRELCSSVSLVSVEKTPDTLLSLNDACAVPRSHGSPTRSSGTSTSNRIEENTAADSAWSRVASRAAKLPFKDLAKISPPVKTNGKVILLNAEGRRLDVAMSYDAQKVAEMKKFKYCNQHYIGKGCCHYICGNDNCPHRHDVNLSKEDKKWLRLVARETVCKKGTSCQDADCIYGHHCPYPKSGSGSVCVNGDSCRFRAMHGMDLVVATRIPAGNMPRKER</sequence>
<reference evidence="5" key="1">
    <citation type="submission" date="2020-01" db="EMBL/GenBank/DDBJ databases">
        <authorList>
            <consortium name="DOE Joint Genome Institute"/>
            <person name="Haridas S."/>
            <person name="Albert R."/>
            <person name="Binder M."/>
            <person name="Bloem J."/>
            <person name="Labutti K."/>
            <person name="Salamov A."/>
            <person name="Andreopoulos B."/>
            <person name="Baker S.E."/>
            <person name="Barry K."/>
            <person name="Bills G."/>
            <person name="Bluhm B.H."/>
            <person name="Cannon C."/>
            <person name="Castanera R."/>
            <person name="Culley D.E."/>
            <person name="Daum C."/>
            <person name="Ezra D."/>
            <person name="Gonzalez J.B."/>
            <person name="Henrissat B."/>
            <person name="Kuo A."/>
            <person name="Liang C."/>
            <person name="Lipzen A."/>
            <person name="Lutzoni F."/>
            <person name="Magnuson J."/>
            <person name="Mondo S."/>
            <person name="Nolan M."/>
            <person name="Ohm R."/>
            <person name="Pangilinan J."/>
            <person name="Park H.-J."/>
            <person name="Ramirez L."/>
            <person name="Alfaro M."/>
            <person name="Sun H."/>
            <person name="Tritt A."/>
            <person name="Yoshinaga Y."/>
            <person name="Zwiers L.-H."/>
            <person name="Turgeon B.G."/>
            <person name="Goodwin S.B."/>
            <person name="Spatafora J.W."/>
            <person name="Crous P.W."/>
            <person name="Grigoriev I.V."/>
        </authorList>
    </citation>
    <scope>NUCLEOTIDE SEQUENCE</scope>
    <source>
        <strain evidence="5">CBS 342.82</strain>
    </source>
</reference>
<dbReference type="InterPro" id="IPR057654">
    <property type="entry name" value="Znf-CCCH_tandem"/>
</dbReference>
<evidence type="ECO:0000259" key="3">
    <source>
        <dbReference type="Pfam" id="PF25543"/>
    </source>
</evidence>
<dbReference type="Pfam" id="PF25540">
    <property type="entry name" value="DUF7923"/>
    <property type="match status" value="1"/>
</dbReference>
<dbReference type="RefSeq" id="XP_033464019.1">
    <property type="nucleotide sequence ID" value="XM_033608299.1"/>
</dbReference>
<dbReference type="Pfam" id="PF25543">
    <property type="entry name" value="zf-CCCH_tandem"/>
    <property type="match status" value="1"/>
</dbReference>
<dbReference type="AlphaFoldDB" id="A0A6J3MGI8"/>
<protein>
    <recommendedName>
        <fullName evidence="6">C3H1-type domain-containing protein</fullName>
    </recommendedName>
</protein>
<dbReference type="GeneID" id="54366099"/>
<evidence type="ECO:0000313" key="5">
    <source>
        <dbReference type="RefSeq" id="XP_033464019.1"/>
    </source>
</evidence>
<dbReference type="PANTHER" id="PTHR37543:SF1">
    <property type="entry name" value="CCCH ZINC FINGER DNA BINDING PROTEIN (AFU_ORTHOLOGUE AFUA_5G12760)"/>
    <property type="match status" value="1"/>
</dbReference>
<feature type="compositionally biased region" description="Low complexity" evidence="1">
    <location>
        <begin position="297"/>
        <end position="312"/>
    </location>
</feature>
<accession>A0A6J3MGI8</accession>
<feature type="domain" description="DUF7923" evidence="2">
    <location>
        <begin position="47"/>
        <end position="227"/>
    </location>
</feature>
<evidence type="ECO:0008006" key="6">
    <source>
        <dbReference type="Google" id="ProtNLM"/>
    </source>
</evidence>
<evidence type="ECO:0000256" key="1">
    <source>
        <dbReference type="SAM" id="MobiDB-lite"/>
    </source>
</evidence>
<reference evidence="5" key="3">
    <citation type="submission" date="2025-08" db="UniProtKB">
        <authorList>
            <consortium name="RefSeq"/>
        </authorList>
    </citation>
    <scope>IDENTIFICATION</scope>
    <source>
        <strain evidence="5">CBS 342.82</strain>
    </source>
</reference>
<gene>
    <name evidence="5" type="ORF">K489DRAFT_427422</name>
</gene>
<dbReference type="OrthoDB" id="3512845at2759"/>
<organism evidence="5">
    <name type="scientific">Dissoconium aciculare CBS 342.82</name>
    <dbReference type="NCBI Taxonomy" id="1314786"/>
    <lineage>
        <taxon>Eukaryota</taxon>
        <taxon>Fungi</taxon>
        <taxon>Dikarya</taxon>
        <taxon>Ascomycota</taxon>
        <taxon>Pezizomycotina</taxon>
        <taxon>Dothideomycetes</taxon>
        <taxon>Dothideomycetidae</taxon>
        <taxon>Mycosphaerellales</taxon>
        <taxon>Dissoconiaceae</taxon>
        <taxon>Dissoconium</taxon>
    </lineage>
</organism>
<dbReference type="PANTHER" id="PTHR37543">
    <property type="entry name" value="CCCH ZINC FINGER DNA BINDING PROTEIN (AFU_ORTHOLOGUE AFUA_5G12760)"/>
    <property type="match status" value="1"/>
</dbReference>
<reference evidence="5" key="2">
    <citation type="submission" date="2020-04" db="EMBL/GenBank/DDBJ databases">
        <authorList>
            <consortium name="NCBI Genome Project"/>
        </authorList>
    </citation>
    <scope>NUCLEOTIDE SEQUENCE</scope>
    <source>
        <strain evidence="5">CBS 342.82</strain>
    </source>
</reference>
<feature type="region of interest" description="Disordered" evidence="1">
    <location>
        <begin position="297"/>
        <end position="319"/>
    </location>
</feature>
<name>A0A6J3MGI8_9PEZI</name>
<keyword evidence="4" id="KW-1185">Reference proteome</keyword>
<dbReference type="Proteomes" id="UP000504637">
    <property type="component" value="Unplaced"/>
</dbReference>
<proteinExistence type="predicted"/>
<feature type="domain" description="Tandem CCCH zinc finger" evidence="3">
    <location>
        <begin position="418"/>
        <end position="471"/>
    </location>
</feature>
<evidence type="ECO:0000259" key="2">
    <source>
        <dbReference type="Pfam" id="PF25540"/>
    </source>
</evidence>
<evidence type="ECO:0000313" key="4">
    <source>
        <dbReference type="Proteomes" id="UP000504637"/>
    </source>
</evidence>